<dbReference type="PANTHER" id="PTHR41247">
    <property type="entry name" value="HTH-TYPE TRANSCRIPTIONAL REPRESSOR YCNK"/>
    <property type="match status" value="1"/>
</dbReference>
<dbReference type="Proteomes" id="UP000070138">
    <property type="component" value="Unassembled WGS sequence"/>
</dbReference>
<dbReference type="OrthoDB" id="9792749at2"/>
<dbReference type="Pfam" id="PF05573">
    <property type="entry name" value="NosL"/>
    <property type="match status" value="1"/>
</dbReference>
<name>A0A137RLZ2_9FLAO</name>
<organism evidence="1 2">
    <name type="scientific">Aequorivita aquimaris</name>
    <dbReference type="NCBI Taxonomy" id="1548749"/>
    <lineage>
        <taxon>Bacteria</taxon>
        <taxon>Pseudomonadati</taxon>
        <taxon>Bacteroidota</taxon>
        <taxon>Flavobacteriia</taxon>
        <taxon>Flavobacteriales</taxon>
        <taxon>Flavobacteriaceae</taxon>
        <taxon>Aequorivita</taxon>
    </lineage>
</organism>
<dbReference type="InterPro" id="IPR008719">
    <property type="entry name" value="N2O_reductase_NosL"/>
</dbReference>
<dbReference type="EMBL" id="JRWG01000001">
    <property type="protein sequence ID" value="KXO01185.1"/>
    <property type="molecule type" value="Genomic_DNA"/>
</dbReference>
<accession>A0A137RLZ2</accession>
<dbReference type="RefSeq" id="WP_045080010.1">
    <property type="nucleotide sequence ID" value="NZ_JRWG01000001.1"/>
</dbReference>
<keyword evidence="1" id="KW-0449">Lipoprotein</keyword>
<keyword evidence="2" id="KW-1185">Reference proteome</keyword>
<reference evidence="2" key="1">
    <citation type="submission" date="2014-10" db="EMBL/GenBank/DDBJ databases">
        <title>Genome sequencing of Vitellibacter sp. D-24.</title>
        <authorList>
            <person name="Thevarajoo S."/>
            <person name="Selvaratnam C."/>
            <person name="Goh K.M."/>
            <person name="Chong C.S."/>
        </authorList>
    </citation>
    <scope>NUCLEOTIDE SEQUENCE [LARGE SCALE GENOMIC DNA]</scope>
    <source>
        <strain evidence="2">D-24</strain>
    </source>
</reference>
<sequence>MKYFIFLGIIFSSILVSCNISPQQIEYGTDACHYCNMTIVDRQHSAQLVTTKGKAYKYDAIECMVHSLQDEMKDTEMALYLVADFNQPGQLMDATMASYLVSDQIASPMGANLSAFENENSGQKAQEKFTGELFSWEEIQIHLKQ</sequence>
<gene>
    <name evidence="1" type="ORF">LS48_01590</name>
</gene>
<evidence type="ECO:0000313" key="2">
    <source>
        <dbReference type="Proteomes" id="UP000070138"/>
    </source>
</evidence>
<dbReference type="PROSITE" id="PS51257">
    <property type="entry name" value="PROKAR_LIPOPROTEIN"/>
    <property type="match status" value="1"/>
</dbReference>
<dbReference type="AlphaFoldDB" id="A0A137RLZ2"/>
<dbReference type="SUPFAM" id="SSF160387">
    <property type="entry name" value="NosL/MerB-like"/>
    <property type="match status" value="1"/>
</dbReference>
<evidence type="ECO:0000313" key="1">
    <source>
        <dbReference type="EMBL" id="KXO01185.1"/>
    </source>
</evidence>
<dbReference type="PANTHER" id="PTHR41247:SF1">
    <property type="entry name" value="HTH-TYPE TRANSCRIPTIONAL REPRESSOR YCNK"/>
    <property type="match status" value="1"/>
</dbReference>
<comment type="caution">
    <text evidence="1">The sequence shown here is derived from an EMBL/GenBank/DDBJ whole genome shotgun (WGS) entry which is preliminary data.</text>
</comment>
<dbReference type="STRING" id="1548749.LS48_01590"/>
<reference evidence="1 2" key="2">
    <citation type="journal article" date="2016" name="Int. J. Syst. Evol. Microbiol.">
        <title>Vitellibacter aquimaris sp. nov., a marine bacterium isolated from seawater.</title>
        <authorList>
            <person name="Thevarajoo S."/>
            <person name="Selvaratnam C."/>
            <person name="Goh K.M."/>
            <person name="Hong K.W."/>
            <person name="Chan X.Y."/>
            <person name="Chan K.G."/>
            <person name="Chong C.S."/>
        </authorList>
    </citation>
    <scope>NUCLEOTIDE SEQUENCE [LARGE SCALE GENOMIC DNA]</scope>
    <source>
        <strain evidence="1 2">D-24</strain>
    </source>
</reference>
<protein>
    <submittedName>
        <fullName evidence="1">Lipoprotein</fullName>
    </submittedName>
</protein>
<proteinExistence type="predicted"/>